<gene>
    <name evidence="2" type="ORF">AVEN_248787_1</name>
</gene>
<name>A0A4Y2PN25_ARAVE</name>
<proteinExistence type="predicted"/>
<reference evidence="2 3" key="1">
    <citation type="journal article" date="2019" name="Sci. Rep.">
        <title>Orb-weaving spider Araneus ventricosus genome elucidates the spidroin gene catalogue.</title>
        <authorList>
            <person name="Kono N."/>
            <person name="Nakamura H."/>
            <person name="Ohtoshi R."/>
            <person name="Moran D.A.P."/>
            <person name="Shinohara A."/>
            <person name="Yoshida Y."/>
            <person name="Fujiwara M."/>
            <person name="Mori M."/>
            <person name="Tomita M."/>
            <person name="Arakawa K."/>
        </authorList>
    </citation>
    <scope>NUCLEOTIDE SEQUENCE [LARGE SCALE GENOMIC DNA]</scope>
</reference>
<sequence length="83" mass="9390">MNMVLNERRSSRPQGFAGGPVRVAPDGETGEPNMDSRPLLFHRLGSNFDTDQNFAKTRYQIVLILLAEFSCSGHTWDKQHRSV</sequence>
<evidence type="ECO:0000313" key="3">
    <source>
        <dbReference type="Proteomes" id="UP000499080"/>
    </source>
</evidence>
<dbReference type="AlphaFoldDB" id="A0A4Y2PN25"/>
<evidence type="ECO:0000256" key="1">
    <source>
        <dbReference type="SAM" id="MobiDB-lite"/>
    </source>
</evidence>
<organism evidence="2 3">
    <name type="scientific">Araneus ventricosus</name>
    <name type="common">Orbweaver spider</name>
    <name type="synonym">Epeira ventricosa</name>
    <dbReference type="NCBI Taxonomy" id="182803"/>
    <lineage>
        <taxon>Eukaryota</taxon>
        <taxon>Metazoa</taxon>
        <taxon>Ecdysozoa</taxon>
        <taxon>Arthropoda</taxon>
        <taxon>Chelicerata</taxon>
        <taxon>Arachnida</taxon>
        <taxon>Araneae</taxon>
        <taxon>Araneomorphae</taxon>
        <taxon>Entelegynae</taxon>
        <taxon>Araneoidea</taxon>
        <taxon>Araneidae</taxon>
        <taxon>Araneus</taxon>
    </lineage>
</organism>
<dbReference type="Proteomes" id="UP000499080">
    <property type="component" value="Unassembled WGS sequence"/>
</dbReference>
<comment type="caution">
    <text evidence="2">The sequence shown here is derived from an EMBL/GenBank/DDBJ whole genome shotgun (WGS) entry which is preliminary data.</text>
</comment>
<keyword evidence="3" id="KW-1185">Reference proteome</keyword>
<dbReference type="EMBL" id="BGPR01011866">
    <property type="protein sequence ID" value="GBN53358.1"/>
    <property type="molecule type" value="Genomic_DNA"/>
</dbReference>
<feature type="compositionally biased region" description="Basic and acidic residues" evidence="1">
    <location>
        <begin position="1"/>
        <end position="10"/>
    </location>
</feature>
<accession>A0A4Y2PN25</accession>
<protein>
    <submittedName>
        <fullName evidence="2">Uncharacterized protein</fullName>
    </submittedName>
</protein>
<feature type="region of interest" description="Disordered" evidence="1">
    <location>
        <begin position="1"/>
        <end position="38"/>
    </location>
</feature>
<evidence type="ECO:0000313" key="2">
    <source>
        <dbReference type="EMBL" id="GBN53358.1"/>
    </source>
</evidence>